<dbReference type="Pfam" id="PF00814">
    <property type="entry name" value="TsaD"/>
    <property type="match status" value="1"/>
</dbReference>
<dbReference type="GO" id="GO:0005829">
    <property type="term" value="C:cytosol"/>
    <property type="evidence" value="ECO:0007669"/>
    <property type="project" value="TreeGrafter"/>
</dbReference>
<dbReference type="PANTHER" id="PTHR11735">
    <property type="entry name" value="TRNA N6-ADENOSINE THREONYLCARBAMOYLTRANSFERASE"/>
    <property type="match status" value="1"/>
</dbReference>
<sequence>MNLLAIDTAHSFLSVAVSKNDEIFCERTDAAMSHSQLIMLLIDEQMKKAALAPSDLDGVLCMGGPGSFTGLRIGYSAAKALSLSLSIPFVPVPTLDCIAHSFRNDSRLLIPVIQTNKNAWVFSIFKGNERLAPDQELSVDKFSELINEKFKNNEKITIAGPGAQQLYDGLAQEYRKLLEVSRVNANLAKELISIAKNKNLLHNYTDAHLYSGPEYIRMSDAEAALGGA</sequence>
<dbReference type="InterPro" id="IPR022496">
    <property type="entry name" value="T6A_TsaB"/>
</dbReference>
<dbReference type="Gene3D" id="3.30.420.40">
    <property type="match status" value="2"/>
</dbReference>
<dbReference type="AlphaFoldDB" id="A0A806KQ99"/>
<organism evidence="2">
    <name type="scientific">uncultured bacterium contig00030</name>
    <dbReference type="NCBI Taxonomy" id="1181519"/>
    <lineage>
        <taxon>Bacteria</taxon>
        <taxon>environmental samples</taxon>
    </lineage>
</organism>
<dbReference type="InterPro" id="IPR043129">
    <property type="entry name" value="ATPase_NBD"/>
</dbReference>
<dbReference type="EMBL" id="JQ844218">
    <property type="protein sequence ID" value="AGS52999.1"/>
    <property type="molecule type" value="Genomic_DNA"/>
</dbReference>
<dbReference type="GO" id="GO:0002949">
    <property type="term" value="P:tRNA threonylcarbamoyladenosine modification"/>
    <property type="evidence" value="ECO:0007669"/>
    <property type="project" value="InterPro"/>
</dbReference>
<dbReference type="NCBIfam" id="TIGR03725">
    <property type="entry name" value="T6A_YeaZ"/>
    <property type="match status" value="1"/>
</dbReference>
<accession>A0A806KQ99</accession>
<proteinExistence type="predicted"/>
<dbReference type="PANTHER" id="PTHR11735:SF11">
    <property type="entry name" value="TRNA THREONYLCARBAMOYLADENOSINE BIOSYNTHESIS PROTEIN TSAB"/>
    <property type="match status" value="1"/>
</dbReference>
<dbReference type="CDD" id="cd24032">
    <property type="entry name" value="ASKHA_NBD_TsaB"/>
    <property type="match status" value="1"/>
</dbReference>
<evidence type="ECO:0000259" key="1">
    <source>
        <dbReference type="Pfam" id="PF00814"/>
    </source>
</evidence>
<name>A0A806KQ99_9BACT</name>
<dbReference type="InterPro" id="IPR000905">
    <property type="entry name" value="Gcp-like_dom"/>
</dbReference>
<reference evidence="2" key="1">
    <citation type="submission" date="2012-03" db="EMBL/GenBank/DDBJ databases">
        <title>Functional metagenomics reveals considerable lignocellulase gene clusters in the gut microbiome of a wood-feeding higher termite.</title>
        <authorList>
            <person name="Liu N."/>
        </authorList>
    </citation>
    <scope>NUCLEOTIDE SEQUENCE</scope>
</reference>
<feature type="domain" description="Gcp-like" evidence="1">
    <location>
        <begin position="29"/>
        <end position="178"/>
    </location>
</feature>
<protein>
    <submittedName>
        <fullName evidence="2">Putative molecular chaperone</fullName>
    </submittedName>
</protein>
<evidence type="ECO:0000313" key="2">
    <source>
        <dbReference type="EMBL" id="AGS52999.1"/>
    </source>
</evidence>
<dbReference type="SUPFAM" id="SSF53067">
    <property type="entry name" value="Actin-like ATPase domain"/>
    <property type="match status" value="1"/>
</dbReference>